<feature type="domain" description="HTH LytTR-type" evidence="4">
    <location>
        <begin position="156"/>
        <end position="255"/>
    </location>
</feature>
<keyword evidence="6" id="KW-1185">Reference proteome</keyword>
<dbReference type="Gene3D" id="3.40.50.2300">
    <property type="match status" value="1"/>
</dbReference>
<dbReference type="PANTHER" id="PTHR37299:SF1">
    <property type="entry name" value="STAGE 0 SPORULATION PROTEIN A HOMOLOG"/>
    <property type="match status" value="1"/>
</dbReference>
<feature type="domain" description="Response regulatory" evidence="3">
    <location>
        <begin position="5"/>
        <end position="116"/>
    </location>
</feature>
<sequence>MKKIRCLIVEDEPIAQEIIETFIGRLPFLELVAKTNNVFEAYDELSRNAIDLIFCDIEMPQISGLEFLKSLPQRPQVVMTTAFHQYAHEGFELDVTDYLLKPIAFERFLRAVQKVKERFEAKEILGQRRQGNPEISLPKPPVEETGTPRSNAEEHIFVKEDGNLVKIQFTDIQYVEAMKDYVKIYVENRFIVTYLTMKKMEESLPSAMFARVHKSYIANLTKIKGISGNMLGLLSNVQIPIGMQYRESLLERLGHQIVVR</sequence>
<gene>
    <name evidence="5" type="ORF">DR864_11580</name>
</gene>
<organism evidence="5 6">
    <name type="scientific">Runella rosea</name>
    <dbReference type="NCBI Taxonomy" id="2259595"/>
    <lineage>
        <taxon>Bacteria</taxon>
        <taxon>Pseudomonadati</taxon>
        <taxon>Bacteroidota</taxon>
        <taxon>Cytophagia</taxon>
        <taxon>Cytophagales</taxon>
        <taxon>Spirosomataceae</taxon>
        <taxon>Runella</taxon>
    </lineage>
</organism>
<name>A0A344TI73_9BACT</name>
<dbReference type="InterPro" id="IPR011006">
    <property type="entry name" value="CheY-like_superfamily"/>
</dbReference>
<dbReference type="PANTHER" id="PTHR37299">
    <property type="entry name" value="TRANSCRIPTIONAL REGULATOR-RELATED"/>
    <property type="match status" value="1"/>
</dbReference>
<evidence type="ECO:0000259" key="3">
    <source>
        <dbReference type="PROSITE" id="PS50110"/>
    </source>
</evidence>
<dbReference type="GO" id="GO:0000156">
    <property type="term" value="F:phosphorelay response regulator activity"/>
    <property type="evidence" value="ECO:0007669"/>
    <property type="project" value="InterPro"/>
</dbReference>
<dbReference type="SMART" id="SM00448">
    <property type="entry name" value="REC"/>
    <property type="match status" value="1"/>
</dbReference>
<dbReference type="AlphaFoldDB" id="A0A344TI73"/>
<dbReference type="KEGG" id="run:DR864_11580"/>
<dbReference type="Proteomes" id="UP000251993">
    <property type="component" value="Chromosome"/>
</dbReference>
<evidence type="ECO:0000313" key="5">
    <source>
        <dbReference type="EMBL" id="AXE18344.1"/>
    </source>
</evidence>
<dbReference type="PROSITE" id="PS50930">
    <property type="entry name" value="HTH_LYTTR"/>
    <property type="match status" value="1"/>
</dbReference>
<dbReference type="SMART" id="SM00850">
    <property type="entry name" value="LytTR"/>
    <property type="match status" value="1"/>
</dbReference>
<reference evidence="5 6" key="1">
    <citation type="submission" date="2018-07" db="EMBL/GenBank/DDBJ databases">
        <title>Genome sequencing of Runella.</title>
        <authorList>
            <person name="Baek M.-G."/>
            <person name="Yi H."/>
        </authorList>
    </citation>
    <scope>NUCLEOTIDE SEQUENCE [LARGE SCALE GENOMIC DNA]</scope>
    <source>
        <strain evidence="5 6">HYN0085</strain>
    </source>
</reference>
<dbReference type="SUPFAM" id="SSF52172">
    <property type="entry name" value="CheY-like"/>
    <property type="match status" value="1"/>
</dbReference>
<dbReference type="EMBL" id="CP030850">
    <property type="protein sequence ID" value="AXE18344.1"/>
    <property type="molecule type" value="Genomic_DNA"/>
</dbReference>
<dbReference type="Pfam" id="PF00072">
    <property type="entry name" value="Response_reg"/>
    <property type="match status" value="1"/>
</dbReference>
<keyword evidence="1" id="KW-0597">Phosphoprotein</keyword>
<dbReference type="RefSeq" id="WP_114067128.1">
    <property type="nucleotide sequence ID" value="NZ_CP030850.1"/>
</dbReference>
<dbReference type="Gene3D" id="2.40.50.1020">
    <property type="entry name" value="LytTr DNA-binding domain"/>
    <property type="match status" value="1"/>
</dbReference>
<feature type="modified residue" description="4-aspartylphosphate" evidence="1">
    <location>
        <position position="56"/>
    </location>
</feature>
<dbReference type="Pfam" id="PF04397">
    <property type="entry name" value="LytTR"/>
    <property type="match status" value="1"/>
</dbReference>
<dbReference type="OrthoDB" id="1646880at2"/>
<dbReference type="InterPro" id="IPR007492">
    <property type="entry name" value="LytTR_DNA-bd_dom"/>
</dbReference>
<dbReference type="InterPro" id="IPR046947">
    <property type="entry name" value="LytR-like"/>
</dbReference>
<keyword evidence="5" id="KW-0238">DNA-binding</keyword>
<feature type="region of interest" description="Disordered" evidence="2">
    <location>
        <begin position="130"/>
        <end position="150"/>
    </location>
</feature>
<evidence type="ECO:0000256" key="2">
    <source>
        <dbReference type="SAM" id="MobiDB-lite"/>
    </source>
</evidence>
<dbReference type="GO" id="GO:0003677">
    <property type="term" value="F:DNA binding"/>
    <property type="evidence" value="ECO:0007669"/>
    <property type="project" value="UniProtKB-KW"/>
</dbReference>
<accession>A0A344TI73</accession>
<evidence type="ECO:0000259" key="4">
    <source>
        <dbReference type="PROSITE" id="PS50930"/>
    </source>
</evidence>
<evidence type="ECO:0000313" key="6">
    <source>
        <dbReference type="Proteomes" id="UP000251993"/>
    </source>
</evidence>
<dbReference type="InterPro" id="IPR001789">
    <property type="entry name" value="Sig_transdc_resp-reg_receiver"/>
</dbReference>
<proteinExistence type="predicted"/>
<protein>
    <submittedName>
        <fullName evidence="5">DNA-binding response regulator</fullName>
    </submittedName>
</protein>
<evidence type="ECO:0000256" key="1">
    <source>
        <dbReference type="PROSITE-ProRule" id="PRU00169"/>
    </source>
</evidence>
<dbReference type="PROSITE" id="PS50110">
    <property type="entry name" value="RESPONSE_REGULATORY"/>
    <property type="match status" value="1"/>
</dbReference>